<dbReference type="GO" id="GO:0046872">
    <property type="term" value="F:metal ion binding"/>
    <property type="evidence" value="ECO:0007669"/>
    <property type="project" value="UniProtKB-KW"/>
</dbReference>
<dbReference type="Gene3D" id="3.90.550.10">
    <property type="entry name" value="Spore Coat Polysaccharide Biosynthesis Protein SpsA, Chain A"/>
    <property type="match status" value="1"/>
</dbReference>
<gene>
    <name evidence="9" type="ORF">EQG66_12440</name>
</gene>
<keyword evidence="9" id="KW-0548">Nucleotidyltransferase</keyword>
<dbReference type="GO" id="GO:0005525">
    <property type="term" value="F:GTP binding"/>
    <property type="evidence" value="ECO:0007669"/>
    <property type="project" value="UniProtKB-KW"/>
</dbReference>
<dbReference type="AlphaFoldDB" id="A0A4V1N386"/>
<evidence type="ECO:0000313" key="9">
    <source>
        <dbReference type="EMBL" id="RXR26515.1"/>
    </source>
</evidence>
<protein>
    <submittedName>
        <fullName evidence="9">Molybdenum cofactor guanylyltransferase</fullName>
    </submittedName>
</protein>
<keyword evidence="2 9" id="KW-0808">Transferase</keyword>
<dbReference type="RefSeq" id="WP_129404921.1">
    <property type="nucleotide sequence ID" value="NZ_SBKP01000014.1"/>
</dbReference>
<proteinExistence type="predicted"/>
<dbReference type="PANTHER" id="PTHR19136:SF81">
    <property type="entry name" value="MOLYBDENUM COFACTOR GUANYLYLTRANSFERASE"/>
    <property type="match status" value="1"/>
</dbReference>
<dbReference type="GO" id="GO:0006777">
    <property type="term" value="P:Mo-molybdopterin cofactor biosynthetic process"/>
    <property type="evidence" value="ECO:0007669"/>
    <property type="project" value="UniProtKB-KW"/>
</dbReference>
<evidence type="ECO:0000313" key="10">
    <source>
        <dbReference type="Proteomes" id="UP000290958"/>
    </source>
</evidence>
<dbReference type="Pfam" id="PF12804">
    <property type="entry name" value="NTP_transf_3"/>
    <property type="match status" value="1"/>
</dbReference>
<evidence type="ECO:0000256" key="3">
    <source>
        <dbReference type="ARBA" id="ARBA00022723"/>
    </source>
</evidence>
<evidence type="ECO:0000259" key="8">
    <source>
        <dbReference type="Pfam" id="PF12804"/>
    </source>
</evidence>
<keyword evidence="7" id="KW-0501">Molybdenum cofactor biosynthesis</keyword>
<dbReference type="PANTHER" id="PTHR19136">
    <property type="entry name" value="MOLYBDENUM COFACTOR GUANYLYLTRANSFERASE"/>
    <property type="match status" value="1"/>
</dbReference>
<keyword evidence="4" id="KW-0547">Nucleotide-binding</keyword>
<dbReference type="EMBL" id="SBKP01000014">
    <property type="protein sequence ID" value="RXR26515.1"/>
    <property type="molecule type" value="Genomic_DNA"/>
</dbReference>
<keyword evidence="6" id="KW-0342">GTP-binding</keyword>
<keyword evidence="5" id="KW-0460">Magnesium</keyword>
<dbReference type="GO" id="GO:0016779">
    <property type="term" value="F:nucleotidyltransferase activity"/>
    <property type="evidence" value="ECO:0007669"/>
    <property type="project" value="UniProtKB-KW"/>
</dbReference>
<dbReference type="InterPro" id="IPR025877">
    <property type="entry name" value="MobA-like_NTP_Trfase"/>
</dbReference>
<dbReference type="CDD" id="cd02503">
    <property type="entry name" value="MobA"/>
    <property type="match status" value="1"/>
</dbReference>
<dbReference type="InterPro" id="IPR013482">
    <property type="entry name" value="Molybde_CF_guanTrfase"/>
</dbReference>
<keyword evidence="10" id="KW-1185">Reference proteome</keyword>
<sequence>MTLLGAIIAGGEARRFGADKAAARLNGLALIDHVARALGGQTDALVVVGREWGGLPSVPDRPRGGEGPLGGLNAALHFAHEQGHEAVLCAGCDTMPLPPDLGLRLAPGPAVVEGHWLMGYWPAMLAGQLDRWLDDQPDRSIRGWMRACGARMVAVEAAFYNINTPEALAQAEAALSSVAQSR</sequence>
<dbReference type="Proteomes" id="UP000290958">
    <property type="component" value="Unassembled WGS sequence"/>
</dbReference>
<keyword evidence="1" id="KW-0963">Cytoplasm</keyword>
<organism evidence="9 10">
    <name type="scientific">Sphingobium fluviale</name>
    <dbReference type="NCBI Taxonomy" id="2506423"/>
    <lineage>
        <taxon>Bacteria</taxon>
        <taxon>Pseudomonadati</taxon>
        <taxon>Pseudomonadota</taxon>
        <taxon>Alphaproteobacteria</taxon>
        <taxon>Sphingomonadales</taxon>
        <taxon>Sphingomonadaceae</taxon>
        <taxon>Sphingobium</taxon>
    </lineage>
</organism>
<accession>A0A4V1N386</accession>
<reference evidence="10" key="1">
    <citation type="submission" date="2019-01" db="EMBL/GenBank/DDBJ databases">
        <title>Cytophagaceae bacterium strain CAR-16.</title>
        <authorList>
            <person name="Chen W.-M."/>
        </authorList>
    </citation>
    <scope>NUCLEOTIDE SEQUENCE [LARGE SCALE GENOMIC DNA]</scope>
    <source>
        <strain evidence="10">CHR27</strain>
    </source>
</reference>
<dbReference type="OrthoDB" id="9788394at2"/>
<name>A0A4V1N386_9SPHN</name>
<evidence type="ECO:0000256" key="4">
    <source>
        <dbReference type="ARBA" id="ARBA00022741"/>
    </source>
</evidence>
<feature type="domain" description="MobA-like NTP transferase" evidence="8">
    <location>
        <begin position="5"/>
        <end position="141"/>
    </location>
</feature>
<evidence type="ECO:0000256" key="7">
    <source>
        <dbReference type="ARBA" id="ARBA00023150"/>
    </source>
</evidence>
<evidence type="ECO:0000256" key="5">
    <source>
        <dbReference type="ARBA" id="ARBA00022842"/>
    </source>
</evidence>
<dbReference type="SUPFAM" id="SSF53448">
    <property type="entry name" value="Nucleotide-diphospho-sugar transferases"/>
    <property type="match status" value="1"/>
</dbReference>
<evidence type="ECO:0000256" key="2">
    <source>
        <dbReference type="ARBA" id="ARBA00022679"/>
    </source>
</evidence>
<comment type="caution">
    <text evidence="9">The sequence shown here is derived from an EMBL/GenBank/DDBJ whole genome shotgun (WGS) entry which is preliminary data.</text>
</comment>
<keyword evidence="3" id="KW-0479">Metal-binding</keyword>
<evidence type="ECO:0000256" key="6">
    <source>
        <dbReference type="ARBA" id="ARBA00023134"/>
    </source>
</evidence>
<evidence type="ECO:0000256" key="1">
    <source>
        <dbReference type="ARBA" id="ARBA00022490"/>
    </source>
</evidence>
<dbReference type="InterPro" id="IPR029044">
    <property type="entry name" value="Nucleotide-diphossugar_trans"/>
</dbReference>